<accession>A0AAW1RRJ4</accession>
<evidence type="ECO:0000313" key="2">
    <source>
        <dbReference type="Proteomes" id="UP001445335"/>
    </source>
</evidence>
<dbReference type="AlphaFoldDB" id="A0AAW1RRJ4"/>
<proteinExistence type="predicted"/>
<dbReference type="EMBL" id="JALJOU010000027">
    <property type="protein sequence ID" value="KAK9836031.1"/>
    <property type="molecule type" value="Genomic_DNA"/>
</dbReference>
<gene>
    <name evidence="1" type="ORF">WJX81_007574</name>
</gene>
<keyword evidence="2" id="KW-1185">Reference proteome</keyword>
<organism evidence="1 2">
    <name type="scientific">Elliptochloris bilobata</name>
    <dbReference type="NCBI Taxonomy" id="381761"/>
    <lineage>
        <taxon>Eukaryota</taxon>
        <taxon>Viridiplantae</taxon>
        <taxon>Chlorophyta</taxon>
        <taxon>core chlorophytes</taxon>
        <taxon>Trebouxiophyceae</taxon>
        <taxon>Trebouxiophyceae incertae sedis</taxon>
        <taxon>Elliptochloris clade</taxon>
        <taxon>Elliptochloris</taxon>
    </lineage>
</organism>
<dbReference type="Proteomes" id="UP001445335">
    <property type="component" value="Unassembled WGS sequence"/>
</dbReference>
<name>A0AAW1RRJ4_9CHLO</name>
<protein>
    <submittedName>
        <fullName evidence="1">Uncharacterized protein</fullName>
    </submittedName>
</protein>
<reference evidence="1 2" key="1">
    <citation type="journal article" date="2024" name="Nat. Commun.">
        <title>Phylogenomics reveals the evolutionary origins of lichenization in chlorophyte algae.</title>
        <authorList>
            <person name="Puginier C."/>
            <person name="Libourel C."/>
            <person name="Otte J."/>
            <person name="Skaloud P."/>
            <person name="Haon M."/>
            <person name="Grisel S."/>
            <person name="Petersen M."/>
            <person name="Berrin J.G."/>
            <person name="Delaux P.M."/>
            <person name="Dal Grande F."/>
            <person name="Keller J."/>
        </authorList>
    </citation>
    <scope>NUCLEOTIDE SEQUENCE [LARGE SCALE GENOMIC DNA]</scope>
    <source>
        <strain evidence="1 2">SAG 245.80</strain>
    </source>
</reference>
<sequence>MASKVAESDAVAKARADLEACVFKHSWLFCVGGVTLSVPLCIRIKSYLPLLALGAAGTLFDELNSFWNCAEQRQALLKLQAQEAGNK</sequence>
<evidence type="ECO:0000313" key="1">
    <source>
        <dbReference type="EMBL" id="KAK9836031.1"/>
    </source>
</evidence>
<comment type="caution">
    <text evidence="1">The sequence shown here is derived from an EMBL/GenBank/DDBJ whole genome shotgun (WGS) entry which is preliminary data.</text>
</comment>